<keyword evidence="1" id="KW-0472">Membrane</keyword>
<dbReference type="PROSITE" id="PS51257">
    <property type="entry name" value="PROKAR_LIPOPROTEIN"/>
    <property type="match status" value="1"/>
</dbReference>
<proteinExistence type="predicted"/>
<dbReference type="OrthoDB" id="6034271at2759"/>
<name>A0A7M5XNL6_9CNID</name>
<feature type="transmembrane region" description="Helical" evidence="1">
    <location>
        <begin position="107"/>
        <end position="128"/>
    </location>
</feature>
<dbReference type="Gene3D" id="1.20.140.150">
    <property type="match status" value="1"/>
</dbReference>
<keyword evidence="1" id="KW-1133">Transmembrane helix</keyword>
<sequence length="171" mass="19375">MIFSKPIDRVVNFCGAQIIACLLILAACSVHWADFYFDGHYYKIGLWKVCTVKADECNSFDMWLEEDEKLPSWLSQIRILICFATVSAVVGLLTSLMGIFYWKIKCVYTSLLHFISTGLLVGVCFIFYKNNHFGQYVKVKNLSSFYVAMITAALTFLLAVFGIMADFCSSC</sequence>
<feature type="transmembrane region" description="Helical" evidence="1">
    <location>
        <begin position="12"/>
        <end position="33"/>
    </location>
</feature>
<dbReference type="Proteomes" id="UP000594262">
    <property type="component" value="Unplaced"/>
</dbReference>
<feature type="transmembrane region" description="Helical" evidence="1">
    <location>
        <begin position="143"/>
        <end position="165"/>
    </location>
</feature>
<feature type="transmembrane region" description="Helical" evidence="1">
    <location>
        <begin position="77"/>
        <end position="100"/>
    </location>
</feature>
<accession>A0A7M5XNL6</accession>
<organism evidence="2 3">
    <name type="scientific">Clytia hemisphaerica</name>
    <dbReference type="NCBI Taxonomy" id="252671"/>
    <lineage>
        <taxon>Eukaryota</taxon>
        <taxon>Metazoa</taxon>
        <taxon>Cnidaria</taxon>
        <taxon>Hydrozoa</taxon>
        <taxon>Hydroidolina</taxon>
        <taxon>Leptothecata</taxon>
        <taxon>Obeliida</taxon>
        <taxon>Clytiidae</taxon>
        <taxon>Clytia</taxon>
    </lineage>
</organism>
<evidence type="ECO:0000313" key="3">
    <source>
        <dbReference type="Proteomes" id="UP000594262"/>
    </source>
</evidence>
<reference evidence="2" key="1">
    <citation type="submission" date="2021-01" db="UniProtKB">
        <authorList>
            <consortium name="EnsemblMetazoa"/>
        </authorList>
    </citation>
    <scope>IDENTIFICATION</scope>
</reference>
<evidence type="ECO:0000256" key="1">
    <source>
        <dbReference type="SAM" id="Phobius"/>
    </source>
</evidence>
<dbReference type="AlphaFoldDB" id="A0A7M5XNL6"/>
<keyword evidence="3" id="KW-1185">Reference proteome</keyword>
<dbReference type="EnsemblMetazoa" id="CLYHEMT025521.1">
    <property type="protein sequence ID" value="CLYHEMP025521.1"/>
    <property type="gene ID" value="CLYHEMG025521"/>
</dbReference>
<protein>
    <submittedName>
        <fullName evidence="2">Uncharacterized protein</fullName>
    </submittedName>
</protein>
<keyword evidence="1" id="KW-0812">Transmembrane</keyword>
<evidence type="ECO:0000313" key="2">
    <source>
        <dbReference type="EnsemblMetazoa" id="CLYHEMP025521.1"/>
    </source>
</evidence>